<protein>
    <submittedName>
        <fullName evidence="3">Signal transduction histidine kinase</fullName>
    </submittedName>
</protein>
<dbReference type="GO" id="GO:0016301">
    <property type="term" value="F:kinase activity"/>
    <property type="evidence" value="ECO:0007669"/>
    <property type="project" value="UniProtKB-KW"/>
</dbReference>
<evidence type="ECO:0000313" key="5">
    <source>
        <dbReference type="Proteomes" id="UP000623509"/>
    </source>
</evidence>
<sequence length="153" mass="16814">MTLRSAVLLVVLLFAGLFVVLNWIAIMAPTTLSLAVATINAPLGLIMLGLLLLVSAAFLVFILYLQTGVLLETRRQIRDTRASRELADQAEASRFTELRSYLASELVMLAQRDAEARAELHKRIEETGNSLAAAIGELEDRIERNGLPAQRTP</sequence>
<keyword evidence="5" id="KW-1185">Reference proteome</keyword>
<evidence type="ECO:0000313" key="4">
    <source>
        <dbReference type="Proteomes" id="UP000216107"/>
    </source>
</evidence>
<dbReference type="RefSeq" id="WP_095523667.1">
    <property type="nucleotide sequence ID" value="NZ_MDUX01000009.1"/>
</dbReference>
<proteinExistence type="predicted"/>
<keyword evidence="1" id="KW-1133">Transmembrane helix</keyword>
<dbReference type="OrthoDB" id="8563966at2"/>
<keyword evidence="3" id="KW-0418">Kinase</keyword>
<reference evidence="2 5" key="1">
    <citation type="submission" date="2016-08" db="EMBL/GenBank/DDBJ databases">
        <title>Candidatus Dactylopiibacterium carminicum genome sequence.</title>
        <authorList>
            <person name="Ramirez-Puebla S.T."/>
            <person name="Ormeno-Orrillo E."/>
            <person name="Vera-Ponce De Leon A."/>
            <person name="Luis L."/>
            <person name="Sanchez-Flores A."/>
            <person name="Monica R."/>
            <person name="Martinez-Romero E."/>
        </authorList>
    </citation>
    <scope>NUCLEOTIDE SEQUENCE [LARGE SCALE GENOMIC DNA]</scope>
    <source>
        <strain evidence="2">END1</strain>
    </source>
</reference>
<dbReference type="Proteomes" id="UP000623509">
    <property type="component" value="Unassembled WGS sequence"/>
</dbReference>
<keyword evidence="1" id="KW-0812">Transmembrane</keyword>
<gene>
    <name evidence="2" type="ORF">BGI27_04210</name>
    <name evidence="3" type="ORF">CGU29_05345</name>
</gene>
<accession>A0A272EVI6</accession>
<evidence type="ECO:0000313" key="2">
    <source>
        <dbReference type="EMBL" id="KAF7600104.1"/>
    </source>
</evidence>
<evidence type="ECO:0000256" key="1">
    <source>
        <dbReference type="SAM" id="Phobius"/>
    </source>
</evidence>
<comment type="caution">
    <text evidence="3">The sequence shown here is derived from an EMBL/GenBank/DDBJ whole genome shotgun (WGS) entry which is preliminary data.</text>
</comment>
<dbReference type="EMBL" id="NMRN01000010">
    <property type="protein sequence ID" value="PAS94066.1"/>
    <property type="molecule type" value="Genomic_DNA"/>
</dbReference>
<reference evidence="3 4" key="2">
    <citation type="submission" date="2017-07" db="EMBL/GenBank/DDBJ databases">
        <title>Candidatus Dactylopiibacterium carminicum, a nitrogen-fixing symbiont of the cochineal insect Dactylopius coccus and Dactylopius opuntiae (Hemiptera: Coccoidea: Dactylopiidae).</title>
        <authorList>
            <person name="Vera A."/>
        </authorList>
    </citation>
    <scope>NUCLEOTIDE SEQUENCE [LARGE SCALE GENOMIC DNA]</scope>
    <source>
        <strain evidence="3 4">NFDCM</strain>
    </source>
</reference>
<name>A0A272EVI6_9RHOO</name>
<organism evidence="3 4">
    <name type="scientific">Candidatus Dactylopiibacterium carminicum</name>
    <dbReference type="NCBI Taxonomy" id="857335"/>
    <lineage>
        <taxon>Bacteria</taxon>
        <taxon>Pseudomonadati</taxon>
        <taxon>Pseudomonadota</taxon>
        <taxon>Betaproteobacteria</taxon>
        <taxon>Rhodocyclales</taxon>
        <taxon>Rhodocyclaceae</taxon>
        <taxon>Candidatus Dactylopiibacterium</taxon>
    </lineage>
</organism>
<dbReference type="AlphaFoldDB" id="A0A272EVI6"/>
<feature type="transmembrane region" description="Helical" evidence="1">
    <location>
        <begin position="45"/>
        <end position="65"/>
    </location>
</feature>
<dbReference type="EMBL" id="MDUX01000009">
    <property type="protein sequence ID" value="KAF7600104.1"/>
    <property type="molecule type" value="Genomic_DNA"/>
</dbReference>
<keyword evidence="1" id="KW-0472">Membrane</keyword>
<keyword evidence="3" id="KW-0808">Transferase</keyword>
<evidence type="ECO:0000313" key="3">
    <source>
        <dbReference type="EMBL" id="PAS94066.1"/>
    </source>
</evidence>
<dbReference type="Proteomes" id="UP000216107">
    <property type="component" value="Unassembled WGS sequence"/>
</dbReference>